<dbReference type="Proteomes" id="UP001628091">
    <property type="component" value="Unassembled WGS sequence"/>
</dbReference>
<dbReference type="EMBL" id="BAAFZP010000001">
    <property type="protein sequence ID" value="GAB1582649.1"/>
    <property type="molecule type" value="Genomic_DNA"/>
</dbReference>
<protein>
    <submittedName>
        <fullName evidence="1">Uncharacterized protein</fullName>
    </submittedName>
</protein>
<reference evidence="1 2" key="1">
    <citation type="submission" date="2024-10" db="EMBL/GenBank/DDBJ databases">
        <title>Isolation, draft genome sequencing and identification of Phyllobacterium sp. NSA23, isolated from leaf soil.</title>
        <authorList>
            <person name="Akita H."/>
        </authorList>
    </citation>
    <scope>NUCLEOTIDE SEQUENCE [LARGE SCALE GENOMIC DNA]</scope>
    <source>
        <strain evidence="1 2">NSA23</strain>
    </source>
</reference>
<sequence length="95" mass="10501">MPARDAPAFAFPYFERDAEIAKLFSIWTVPEWILGSSRRMTDWRGRGQRCVATYLAIATAVHVSGSLEDYLSTVHDTGTAVGAEFMEMEGISLGL</sequence>
<gene>
    <name evidence="1" type="ORF">PPNSA23_25920</name>
</gene>
<keyword evidence="2" id="KW-1185">Reference proteome</keyword>
<comment type="caution">
    <text evidence="1">The sequence shown here is derived from an EMBL/GenBank/DDBJ whole genome shotgun (WGS) entry which is preliminary data.</text>
</comment>
<evidence type="ECO:0000313" key="2">
    <source>
        <dbReference type="Proteomes" id="UP001628091"/>
    </source>
</evidence>
<evidence type="ECO:0000313" key="1">
    <source>
        <dbReference type="EMBL" id="GAB1582649.1"/>
    </source>
</evidence>
<proteinExistence type="predicted"/>
<organism evidence="1 2">
    <name type="scientific">Phyllobacterium phragmitis</name>
    <dbReference type="NCBI Taxonomy" id="2670329"/>
    <lineage>
        <taxon>Bacteria</taxon>
        <taxon>Pseudomonadati</taxon>
        <taxon>Pseudomonadota</taxon>
        <taxon>Alphaproteobacteria</taxon>
        <taxon>Hyphomicrobiales</taxon>
        <taxon>Phyllobacteriaceae</taxon>
        <taxon>Phyllobacterium</taxon>
    </lineage>
</organism>
<accession>A0ABQ0H153</accession>
<name>A0ABQ0H153_9HYPH</name>